<evidence type="ECO:0000313" key="6">
    <source>
        <dbReference type="EMBL" id="JAG77142.1"/>
    </source>
</evidence>
<dbReference type="SUPFAM" id="SSF48726">
    <property type="entry name" value="Immunoglobulin"/>
    <property type="match status" value="8"/>
</dbReference>
<keyword evidence="3" id="KW-0393">Immunoglobulin domain</keyword>
<dbReference type="InterPro" id="IPR003599">
    <property type="entry name" value="Ig_sub"/>
</dbReference>
<evidence type="ECO:0000256" key="4">
    <source>
        <dbReference type="SAM" id="MobiDB-lite"/>
    </source>
</evidence>
<feature type="region of interest" description="Disordered" evidence="4">
    <location>
        <begin position="825"/>
        <end position="884"/>
    </location>
</feature>
<feature type="domain" description="Ig-like" evidence="5">
    <location>
        <begin position="540"/>
        <end position="633"/>
    </location>
</feature>
<feature type="domain" description="Ig-like" evidence="5">
    <location>
        <begin position="435"/>
        <end position="530"/>
    </location>
</feature>
<dbReference type="EMBL" id="GBYB01007375">
    <property type="protein sequence ID" value="JAG77142.1"/>
    <property type="molecule type" value="Transcribed_RNA"/>
</dbReference>
<dbReference type="SMART" id="SM00408">
    <property type="entry name" value="IGc2"/>
    <property type="match status" value="7"/>
</dbReference>
<sequence length="884" mass="98932">MGVADDFAPSFTQKPQLRQEDDGNRLIFECQLVSAPKPEITWFRGETQLTEDDRTNFKIQSIGANKFLVVLELDDVIETDAGLYKVKAKNTMGEVAASINLNFSPMDEPREKQIDGIAPTFAKKPAIRQEDDGKRLVFECRITADPTPKVTWFHDGNVVKDSPRHKLAIDKDGHSYFASLEIKNVTVEDAGKYKVNATNELGESNATISLNFDSDEAPVPDDGIKPTFTERPVIRQSDDGNTITFECRLVGDPKPSVKWYHGSNELKESGRFKISLDVDQKLYYLARLQISNVAKADGGEYKAVAKNKNGQGTATINLNFEGGDKPKIPDGKAPRFPKKPTIRQEGDLLIMECVLEAHPVPDITWYQGTTAINGSSRIKMSRKATGKDTYLLTLEITNPTKADGGNYRCNAFNNYGESNANISLNFQEDAAGFAPTFIEKPRIIPNESGTLITMKCKCKAKPKPEVTWFRGTNVVKETAKITISEKSVEEDVYELTMEIKEPSGPDGGTYRCHVENEFGQSNANLNLNIEAEPEQEGDGPTFVEKPRIQSSDGGKVVIMDCKVSAKPKPNIVWTHAGKIIKESSKITMTVVEEKESIYYIKLILNDPGADDSGLYKCNIKNNLGELNANLTLNVEIIPVIKEKPKVVKIIKKKTVIVECTVLSKFAPDCTWFKEAKAVQVDDRHKLHVEKIKEGEFAVKLEIEQVSTADKGKYKLVARNEKGEATSQVVEVAELPEEVEKPKIGSGLRSITVEHGETVEFSACLTKQDKKNKCTVEWYRDSKIITTTKNISISFNGIEMKLVITSSTEEFSGTYKVVVRNEAGQDESSASLTVKKREEKKEEEEEEKKKKKIVKKKKEEEETIEEVRKEEEKKEEKKKEEKKKS</sequence>
<dbReference type="CDD" id="cd00096">
    <property type="entry name" value="Ig"/>
    <property type="match status" value="1"/>
</dbReference>
<keyword evidence="2" id="KW-1015">Disulfide bond</keyword>
<evidence type="ECO:0000256" key="2">
    <source>
        <dbReference type="ARBA" id="ARBA00023157"/>
    </source>
</evidence>
<feature type="domain" description="Ig-like" evidence="5">
    <location>
        <begin position="226"/>
        <end position="319"/>
    </location>
</feature>
<gene>
    <name evidence="6" type="primary">unc-89_3</name>
    <name evidence="6" type="ORF">g.67140</name>
</gene>
<feature type="compositionally biased region" description="Basic and acidic residues" evidence="4">
    <location>
        <begin position="856"/>
        <end position="884"/>
    </location>
</feature>
<dbReference type="GO" id="GO:0007156">
    <property type="term" value="P:homophilic cell adhesion via plasma membrane adhesion molecules"/>
    <property type="evidence" value="ECO:0007669"/>
    <property type="project" value="TreeGrafter"/>
</dbReference>
<feature type="domain" description="Ig-like" evidence="5">
    <location>
        <begin position="119"/>
        <end position="209"/>
    </location>
</feature>
<dbReference type="GO" id="GO:0005886">
    <property type="term" value="C:plasma membrane"/>
    <property type="evidence" value="ECO:0007669"/>
    <property type="project" value="TreeGrafter"/>
</dbReference>
<dbReference type="SMART" id="SM00409">
    <property type="entry name" value="IG"/>
    <property type="match status" value="8"/>
</dbReference>
<feature type="domain" description="Ig-like" evidence="5">
    <location>
        <begin position="9"/>
        <end position="102"/>
    </location>
</feature>
<dbReference type="InterPro" id="IPR013098">
    <property type="entry name" value="Ig_I-set"/>
</dbReference>
<dbReference type="InterPro" id="IPR013783">
    <property type="entry name" value="Ig-like_fold"/>
</dbReference>
<dbReference type="Gene3D" id="2.60.40.10">
    <property type="entry name" value="Immunoglobulins"/>
    <property type="match status" value="8"/>
</dbReference>
<accession>A0A0C9RG99</accession>
<dbReference type="InterPro" id="IPR050958">
    <property type="entry name" value="Cell_Adh-Cytoskel_Orgn"/>
</dbReference>
<feature type="domain" description="Ig-like" evidence="5">
    <location>
        <begin position="638"/>
        <end position="732"/>
    </location>
</feature>
<dbReference type="PANTHER" id="PTHR45080:SF8">
    <property type="entry name" value="IG-LIKE DOMAIN-CONTAINING PROTEIN"/>
    <property type="match status" value="1"/>
</dbReference>
<protein>
    <submittedName>
        <fullName evidence="6">Unc-89_3 protein</fullName>
    </submittedName>
</protein>
<feature type="domain" description="Ig-like" evidence="5">
    <location>
        <begin position="334"/>
        <end position="425"/>
    </location>
</feature>
<reference evidence="6" key="1">
    <citation type="submission" date="2015-01" db="EMBL/GenBank/DDBJ databases">
        <title>Transcriptome Assembly of Fopius arisanus.</title>
        <authorList>
            <person name="Geib S."/>
        </authorList>
    </citation>
    <scope>NUCLEOTIDE SEQUENCE</scope>
</reference>
<evidence type="ECO:0000256" key="3">
    <source>
        <dbReference type="ARBA" id="ARBA00023319"/>
    </source>
</evidence>
<keyword evidence="1" id="KW-0732">Signal</keyword>
<dbReference type="InterPro" id="IPR036179">
    <property type="entry name" value="Ig-like_dom_sf"/>
</dbReference>
<dbReference type="PANTHER" id="PTHR45080">
    <property type="entry name" value="CONTACTIN 5"/>
    <property type="match status" value="1"/>
</dbReference>
<organism evidence="6">
    <name type="scientific">Fopius arisanus</name>
    <dbReference type="NCBI Taxonomy" id="64838"/>
    <lineage>
        <taxon>Eukaryota</taxon>
        <taxon>Metazoa</taxon>
        <taxon>Ecdysozoa</taxon>
        <taxon>Arthropoda</taxon>
        <taxon>Hexapoda</taxon>
        <taxon>Insecta</taxon>
        <taxon>Pterygota</taxon>
        <taxon>Neoptera</taxon>
        <taxon>Endopterygota</taxon>
        <taxon>Hymenoptera</taxon>
        <taxon>Apocrita</taxon>
        <taxon>Ichneumonoidea</taxon>
        <taxon>Braconidae</taxon>
        <taxon>Opiinae</taxon>
        <taxon>Fopius</taxon>
    </lineage>
</organism>
<dbReference type="AlphaFoldDB" id="A0A0C9RG99"/>
<proteinExistence type="predicted"/>
<name>A0A0C9RG99_9HYME</name>
<evidence type="ECO:0000259" key="5">
    <source>
        <dbReference type="PROSITE" id="PS50835"/>
    </source>
</evidence>
<dbReference type="FunFam" id="2.60.40.10:FF:000107">
    <property type="entry name" value="Myosin, light chain kinase a"/>
    <property type="match status" value="1"/>
</dbReference>
<dbReference type="InterPro" id="IPR003598">
    <property type="entry name" value="Ig_sub2"/>
</dbReference>
<dbReference type="InterPro" id="IPR007110">
    <property type="entry name" value="Ig-like_dom"/>
</dbReference>
<dbReference type="PROSITE" id="PS50835">
    <property type="entry name" value="IG_LIKE"/>
    <property type="match status" value="8"/>
</dbReference>
<evidence type="ECO:0000256" key="1">
    <source>
        <dbReference type="ARBA" id="ARBA00022729"/>
    </source>
</evidence>
<dbReference type="FunFam" id="2.60.40.10:FF:000097">
    <property type="entry name" value="Bent, isoform F"/>
    <property type="match status" value="7"/>
</dbReference>
<feature type="domain" description="Ig-like" evidence="5">
    <location>
        <begin position="741"/>
        <end position="832"/>
    </location>
</feature>
<dbReference type="Pfam" id="PF07679">
    <property type="entry name" value="I-set"/>
    <property type="match status" value="8"/>
</dbReference>